<evidence type="ECO:0000313" key="2">
    <source>
        <dbReference type="Proteomes" id="UP000007953"/>
    </source>
</evidence>
<evidence type="ECO:0000313" key="1">
    <source>
        <dbReference type="EMBL" id="AEG72009.1"/>
    </source>
</evidence>
<dbReference type="EMBL" id="CP002820">
    <property type="protein sequence ID" value="AEG72009.1"/>
    <property type="molecule type" value="Genomic_DNA"/>
</dbReference>
<gene>
    <name evidence="1" type="ordered locus">RSPO_m01374</name>
</gene>
<keyword evidence="1" id="KW-0614">Plasmid</keyword>
<reference evidence="1 2" key="1">
    <citation type="journal article" date="2011" name="J. Bacteriol.">
        <title>Complete genome sequence of the plant pathogen Ralstonia solanacearum strain Po82.</title>
        <authorList>
            <person name="Xu J."/>
            <person name="Zheng H.J."/>
            <person name="Liu L."/>
            <person name="Pan Z.C."/>
            <person name="Prior P."/>
            <person name="Tang B."/>
            <person name="Xu J.S."/>
            <person name="Zhang H."/>
            <person name="Tian Q."/>
            <person name="Zhang L.Q."/>
            <person name="Feng J."/>
        </authorList>
    </citation>
    <scope>NUCLEOTIDE SEQUENCE [LARGE SCALE GENOMIC DNA]</scope>
    <source>
        <strain evidence="2">Po82</strain>
    </source>
</reference>
<dbReference type="KEGG" id="rsn:RSPO_m01374"/>
<sequence>MSRPDGGRGAIPVRWRLQFVKAQIIMRTIPIYKGVKQYF</sequence>
<organism evidence="1 2">
    <name type="scientific">Ralstonia solanacearum (strain Po82)</name>
    <dbReference type="NCBI Taxonomy" id="1031711"/>
    <lineage>
        <taxon>Bacteria</taxon>
        <taxon>Pseudomonadati</taxon>
        <taxon>Pseudomonadota</taxon>
        <taxon>Betaproteobacteria</taxon>
        <taxon>Burkholderiales</taxon>
        <taxon>Burkholderiaceae</taxon>
        <taxon>Ralstonia</taxon>
        <taxon>Ralstonia solanacearum species complex</taxon>
    </lineage>
</organism>
<dbReference type="HOGENOM" id="CLU_3315891_0_0_4"/>
<name>F6GAU0_RALS8</name>
<proteinExistence type="predicted"/>
<accession>F6GAU0</accession>
<dbReference type="Proteomes" id="UP000007953">
    <property type="component" value="Plasmid megaplasmid"/>
</dbReference>
<dbReference type="AlphaFoldDB" id="F6GAU0"/>
<protein>
    <submittedName>
        <fullName evidence="1">Uncharacterized protein</fullName>
    </submittedName>
</protein>
<geneLocation type="plasmid" evidence="2"/>
<dbReference type="PATRIC" id="fig|1031711.3.peg.4564"/>